<reference evidence="2" key="1">
    <citation type="journal article" date="2020" name="Microorganisms">
        <title>Complete Genome of a Member of a New Bacterial Lineage in the Microgenomates Group Reveals an Unusual Nucleotide Composition Disparity Between Two Strands of DNA and Limited Metabolic Potential.</title>
        <authorList>
            <person name="Kadnikov V.V."/>
            <person name="Mardanov A.V."/>
            <person name="Beletsky A.V."/>
            <person name="Karnachuk O.V."/>
            <person name="Ravin N.V."/>
        </authorList>
    </citation>
    <scope>NUCLEOTIDE SEQUENCE [LARGE SCALE GENOMIC DNA]</scope>
</reference>
<dbReference type="AlphaFoldDB" id="A0A857N547"/>
<accession>A0A857N547</accession>
<dbReference type="Proteomes" id="UP000463983">
    <property type="component" value="Chromosome"/>
</dbReference>
<name>A0A857N547_9BACT</name>
<keyword evidence="2" id="KW-1185">Reference proteome</keyword>
<protein>
    <submittedName>
        <fullName evidence="1">Uncharacterized protein</fullName>
    </submittedName>
</protein>
<dbReference type="EMBL" id="CP047901">
    <property type="protein sequence ID" value="QHO63365.1"/>
    <property type="molecule type" value="Genomic_DNA"/>
</dbReference>
<dbReference type="RefSeq" id="WP_161931750.1">
    <property type="nucleotide sequence ID" value="NZ_CP047901.1"/>
</dbReference>
<evidence type="ECO:0000313" key="1">
    <source>
        <dbReference type="EMBL" id="QHO63365.1"/>
    </source>
</evidence>
<evidence type="ECO:0000313" key="2">
    <source>
        <dbReference type="Proteomes" id="UP000463983"/>
    </source>
</evidence>
<organism evidence="1 2">
    <name type="scientific">Candidatus Chazhemtobacterium aquaticus</name>
    <dbReference type="NCBI Taxonomy" id="2715735"/>
    <lineage>
        <taxon>Bacteria</taxon>
        <taxon>Candidatus Chazhemtobacteraceae</taxon>
        <taxon>Candidatus Chazhemtobacterium</taxon>
    </lineage>
</organism>
<dbReference type="KEGG" id="caqa:MICH65_0384"/>
<sequence>MPMQAVLRHKALIEFLSYALPEVFEALGHSSEDAQSLTKSFILKIHHHAANQLAKARNPEISTQTSQMTSPDDIILLLEQYFDSSQIDLELTQATYLAIDSAIHRISIQVDRDCWQKVTSILEQKIARLKLV</sequence>
<proteinExistence type="predicted"/>
<gene>
    <name evidence="1" type="ORF">MICH65_0384</name>
</gene>